<organism evidence="1 2">
    <name type="scientific">Arachnia rubra</name>
    <dbReference type="NCBI Taxonomy" id="1547448"/>
    <lineage>
        <taxon>Bacteria</taxon>
        <taxon>Bacillati</taxon>
        <taxon>Actinomycetota</taxon>
        <taxon>Actinomycetes</taxon>
        <taxon>Propionibacteriales</taxon>
        <taxon>Propionibacteriaceae</taxon>
        <taxon>Arachnia</taxon>
    </lineage>
</organism>
<gene>
    <name evidence="1" type="ORF">J5A65_01615</name>
</gene>
<keyword evidence="2" id="KW-1185">Reference proteome</keyword>
<dbReference type="Pfam" id="PF08757">
    <property type="entry name" value="CotH"/>
    <property type="match status" value="1"/>
</dbReference>
<dbReference type="Proteomes" id="UP000678513">
    <property type="component" value="Chromosome"/>
</dbReference>
<sequence>MRQLSRRGALAVGVGALGAAALTGYGPFQATALAIPGGGPAAGGYLAPETLHSVEITVDPGVYRQMIEAYIDDESKKWVEATVIVDGITYERVGVRLKGNVSLRGITLNTKPQKISWLVRFDKYVDGASHNGMSSMVIRSSTSYSALNEAVALELLARTGLPSEKAAYISLRVNGSEPALRLTCQNPDETWVRQNFDVAGLLYKAKAGGDYAYRGTDPAAYKSFFEQETGKADLSPLIEFLWFINESSDAAFQSELAQRVEVGKLVTYLAFEDVIDNLDDVSLTGGGNNTFLWWAEQARQMTVVAWDHNCAFGLQAGFGPEPPESGGEEFVLGQQVKGTGSQSQDDADEDRTNPLIKRFNALLDGESKVAAERDRLKQALYASGEAQSILDARAKLLTDQAAALIDPSTVVTEKQHIAAYFSQ</sequence>
<evidence type="ECO:0000313" key="1">
    <source>
        <dbReference type="EMBL" id="QUC08474.1"/>
    </source>
</evidence>
<name>A0ABX7Y5K4_9ACTN</name>
<dbReference type="RefSeq" id="WP_212324431.1">
    <property type="nucleotide sequence ID" value="NZ_AP024463.1"/>
</dbReference>
<reference evidence="1 2" key="1">
    <citation type="submission" date="2021-03" db="EMBL/GenBank/DDBJ databases">
        <title>Human Oral Microbial Genomes.</title>
        <authorList>
            <person name="Johnston C.D."/>
            <person name="Chen T."/>
            <person name="Dewhirst F.E."/>
        </authorList>
    </citation>
    <scope>NUCLEOTIDE SEQUENCE [LARGE SCALE GENOMIC DNA]</scope>
    <source>
        <strain evidence="1 2">DSMZ 100122</strain>
    </source>
</reference>
<dbReference type="InterPro" id="IPR006311">
    <property type="entry name" value="TAT_signal"/>
</dbReference>
<proteinExistence type="predicted"/>
<dbReference type="EMBL" id="CP072384">
    <property type="protein sequence ID" value="QUC08474.1"/>
    <property type="molecule type" value="Genomic_DNA"/>
</dbReference>
<accession>A0ABX7Y5K4</accession>
<keyword evidence="1" id="KW-0808">Transferase</keyword>
<evidence type="ECO:0000313" key="2">
    <source>
        <dbReference type="Proteomes" id="UP000678513"/>
    </source>
</evidence>
<dbReference type="PANTHER" id="PTHR40050">
    <property type="entry name" value="INNER SPORE COAT PROTEIN H"/>
    <property type="match status" value="1"/>
</dbReference>
<dbReference type="InterPro" id="IPR014867">
    <property type="entry name" value="Spore_coat_CotH_CotH2/3/7"/>
</dbReference>
<dbReference type="GO" id="GO:0016301">
    <property type="term" value="F:kinase activity"/>
    <property type="evidence" value="ECO:0007669"/>
    <property type="project" value="UniProtKB-KW"/>
</dbReference>
<dbReference type="PANTHER" id="PTHR40050:SF1">
    <property type="entry name" value="INNER SPORE COAT PROTEIN H"/>
    <property type="match status" value="1"/>
</dbReference>
<dbReference type="PROSITE" id="PS51318">
    <property type="entry name" value="TAT"/>
    <property type="match status" value="1"/>
</dbReference>
<keyword evidence="1" id="KW-0418">Kinase</keyword>
<protein>
    <submittedName>
        <fullName evidence="1">CotH kinase family protein</fullName>
    </submittedName>
</protein>